<dbReference type="InterPro" id="IPR001509">
    <property type="entry name" value="Epimerase_deHydtase"/>
</dbReference>
<protein>
    <submittedName>
        <fullName evidence="2">NAD-dependent epimerase/dehydratase family protein</fullName>
    </submittedName>
</protein>
<dbReference type="InterPro" id="IPR050177">
    <property type="entry name" value="Lipid_A_modif_metabolic_enz"/>
</dbReference>
<dbReference type="EMBL" id="JAEINH010000004">
    <property type="protein sequence ID" value="MBI9114775.1"/>
    <property type="molecule type" value="Genomic_DNA"/>
</dbReference>
<comment type="caution">
    <text evidence="2">The sequence shown here is derived from an EMBL/GenBank/DDBJ whole genome shotgun (WGS) entry which is preliminary data.</text>
</comment>
<feature type="domain" description="NAD-dependent epimerase/dehydratase" evidence="1">
    <location>
        <begin position="9"/>
        <end position="221"/>
    </location>
</feature>
<sequence>MLKAPSGATIVGAAGFIGSALSQAFDATGRSAVQVGRHDRLAEGTLLWDQVVASSTVFWCASSINPQIAAEHPERIDRDRTEFSGFLDRLMASGSQARVVLLSSGGTVYGDASTPPFTERSPTVPTSAYGVAKLSIERELLERTGRGLVVRVSNAYGPGQYPAPGQGVIGHWLRALRDGREIVVYGGPEILRDYLYIDDLTEFLLAVHDSRGDLPPVLNVGSGEATSLSTVLAAVGTVSDRHELSVVRHPARPFDLRESWLDVSLAGTVLGWRPRTAVEPGVTAMWRWLAGARAGQRT</sequence>
<dbReference type="Gene3D" id="3.40.50.720">
    <property type="entry name" value="NAD(P)-binding Rossmann-like Domain"/>
    <property type="match status" value="1"/>
</dbReference>
<organism evidence="2 3">
    <name type="scientific">Sanguibacter suaedae</name>
    <dbReference type="NCBI Taxonomy" id="2795737"/>
    <lineage>
        <taxon>Bacteria</taxon>
        <taxon>Bacillati</taxon>
        <taxon>Actinomycetota</taxon>
        <taxon>Actinomycetes</taxon>
        <taxon>Micrococcales</taxon>
        <taxon>Sanguibacteraceae</taxon>
        <taxon>Sanguibacter</taxon>
    </lineage>
</organism>
<dbReference type="PANTHER" id="PTHR43245:SF13">
    <property type="entry name" value="UDP-D-APIOSE_UDP-D-XYLOSE SYNTHASE 2"/>
    <property type="match status" value="1"/>
</dbReference>
<evidence type="ECO:0000313" key="3">
    <source>
        <dbReference type="Proteomes" id="UP000602087"/>
    </source>
</evidence>
<evidence type="ECO:0000313" key="2">
    <source>
        <dbReference type="EMBL" id="MBI9114775.1"/>
    </source>
</evidence>
<dbReference type="RefSeq" id="WP_198733317.1">
    <property type="nucleotide sequence ID" value="NZ_JAEINH010000004.1"/>
</dbReference>
<dbReference type="SUPFAM" id="SSF51735">
    <property type="entry name" value="NAD(P)-binding Rossmann-fold domains"/>
    <property type="match status" value="1"/>
</dbReference>
<name>A0A934M9N3_9MICO</name>
<reference evidence="2" key="1">
    <citation type="submission" date="2020-12" db="EMBL/GenBank/DDBJ databases">
        <title>Sanguibacter suaedae sp. nov., isolated from Suaeda aralocaspica.</title>
        <authorList>
            <person name="Ma Q."/>
        </authorList>
    </citation>
    <scope>NUCLEOTIDE SEQUENCE</scope>
    <source>
        <strain evidence="2">YZGR15</strain>
    </source>
</reference>
<keyword evidence="3" id="KW-1185">Reference proteome</keyword>
<gene>
    <name evidence="2" type="ORF">JAV76_07085</name>
</gene>
<dbReference type="Pfam" id="PF01370">
    <property type="entry name" value="Epimerase"/>
    <property type="match status" value="1"/>
</dbReference>
<dbReference type="Proteomes" id="UP000602087">
    <property type="component" value="Unassembled WGS sequence"/>
</dbReference>
<evidence type="ECO:0000259" key="1">
    <source>
        <dbReference type="Pfam" id="PF01370"/>
    </source>
</evidence>
<dbReference type="InterPro" id="IPR036291">
    <property type="entry name" value="NAD(P)-bd_dom_sf"/>
</dbReference>
<dbReference type="PANTHER" id="PTHR43245">
    <property type="entry name" value="BIFUNCTIONAL POLYMYXIN RESISTANCE PROTEIN ARNA"/>
    <property type="match status" value="1"/>
</dbReference>
<dbReference type="AlphaFoldDB" id="A0A934M9N3"/>
<accession>A0A934M9N3</accession>
<proteinExistence type="predicted"/>